<dbReference type="OrthoDB" id="8954335at2759"/>
<reference evidence="7" key="1">
    <citation type="submission" date="2025-08" db="UniProtKB">
        <authorList>
            <consortium name="RefSeq"/>
        </authorList>
    </citation>
    <scope>IDENTIFICATION</scope>
    <source>
        <strain evidence="7">Quisiro</strain>
        <tissue evidence="7">Liver</tissue>
    </source>
</reference>
<dbReference type="PANTHER" id="PTHR10903:SF188">
    <property type="entry name" value="GTPASE IMAP FAMILY MEMBER 2-LIKE-RELATED"/>
    <property type="match status" value="1"/>
</dbReference>
<dbReference type="PANTHER" id="PTHR10903">
    <property type="entry name" value="GTPASE, IMAP FAMILY MEMBER-RELATED"/>
    <property type="match status" value="1"/>
</dbReference>
<name>A0A2I4BXV7_AUSLI</name>
<evidence type="ECO:0000256" key="3">
    <source>
        <dbReference type="ARBA" id="ARBA00023134"/>
    </source>
</evidence>
<dbReference type="GeneID" id="106523599"/>
<evidence type="ECO:0000313" key="6">
    <source>
        <dbReference type="Proteomes" id="UP000192220"/>
    </source>
</evidence>
<keyword evidence="3" id="KW-0342">GTP-binding</keyword>
<dbReference type="Pfam" id="PF04548">
    <property type="entry name" value="AIG1"/>
    <property type="match status" value="3"/>
</dbReference>
<dbReference type="Gene3D" id="3.40.50.300">
    <property type="entry name" value="P-loop containing nucleotide triphosphate hydrolases"/>
    <property type="match status" value="3"/>
</dbReference>
<sequence length="582" mass="65979">MGNSWSARSLAANLILGQTGFDTKEEPETCMSIRGQVKKRELILVNTPDLLVPNMSQYKLTKHIETCRRYSAPGPHVFLLVLQPETFTEEDNVRLCRILECFNERPFDYSLVLLAPPTQGAVGVRANYMDRTDRTASEDMVKKCRGHFSFSKNTKQSELLKQLDILLDIKGQRVSSDTFVDSTTSDGQVSGSAYRIILVGKDEEKKIRIGNLVVGQSGTHFQKQTDKICVVTHGEWKGSSVTVVKTSNFFSMSQETIKEEMKTCVSFCEPGPNVLLLLVKPSSFNLKKRQTLNFIFSLFKEDAFKVSMVVRTHDERNCSSVIQLIEDCDAKQYNMYENDERTLMKKVWNIIRDNRGAFLTLADDIKPEPHQMRPPLNLVLVGNRGAEKTLAAKSILSKTDLLPASTSSKCVKHEAEVCGHWLSVLQMPPLYRKPPEEVMEESFRCVSLCDPEGVHAFILVLPVAPLTDEDKGELQTIQDTFGHRVKDFIMILFTVDSDPAAPPVLNFIKETKEIQELCQSCGGRYFVLNVKNKMQIPQLLKFVDKKRESYTTKTHANAQTEKYRKLQEENQDLKLKKNSTSK</sequence>
<feature type="region of interest" description="Disordered" evidence="4">
    <location>
        <begin position="551"/>
        <end position="582"/>
    </location>
</feature>
<dbReference type="SUPFAM" id="SSF52540">
    <property type="entry name" value="P-loop containing nucleoside triphosphate hydrolases"/>
    <property type="match status" value="1"/>
</dbReference>
<dbReference type="InterPro" id="IPR045058">
    <property type="entry name" value="GIMA/IAN/Toc"/>
</dbReference>
<evidence type="ECO:0000256" key="1">
    <source>
        <dbReference type="ARBA" id="ARBA00008535"/>
    </source>
</evidence>
<evidence type="ECO:0000256" key="4">
    <source>
        <dbReference type="SAM" id="MobiDB-lite"/>
    </source>
</evidence>
<feature type="compositionally biased region" description="Polar residues" evidence="4">
    <location>
        <begin position="551"/>
        <end position="560"/>
    </location>
</feature>
<dbReference type="FunCoup" id="A0A2I4BXV7">
    <property type="interactions" value="25"/>
</dbReference>
<evidence type="ECO:0000259" key="5">
    <source>
        <dbReference type="PROSITE" id="PS51720"/>
    </source>
</evidence>
<keyword evidence="2" id="KW-0547">Nucleotide-binding</keyword>
<gene>
    <name evidence="7" type="primary">LOC106523599</name>
</gene>
<protein>
    <submittedName>
        <fullName evidence="7">GTPase IMAP family member 8-like</fullName>
    </submittedName>
</protein>
<dbReference type="KEGG" id="alim:106523599"/>
<dbReference type="InterPro" id="IPR006703">
    <property type="entry name" value="G_AIG1"/>
</dbReference>
<dbReference type="Proteomes" id="UP000192220">
    <property type="component" value="Unplaced"/>
</dbReference>
<keyword evidence="6" id="KW-1185">Reference proteome</keyword>
<dbReference type="InParanoid" id="A0A2I4BXV7"/>
<proteinExistence type="inferred from homology"/>
<dbReference type="GO" id="GO:0005525">
    <property type="term" value="F:GTP binding"/>
    <property type="evidence" value="ECO:0007669"/>
    <property type="project" value="UniProtKB-KW"/>
</dbReference>
<dbReference type="InterPro" id="IPR027417">
    <property type="entry name" value="P-loop_NTPase"/>
</dbReference>
<dbReference type="STRING" id="52670.A0A2I4BXV7"/>
<evidence type="ECO:0000313" key="7">
    <source>
        <dbReference type="RefSeq" id="XP_013872539.1"/>
    </source>
</evidence>
<dbReference type="AlphaFoldDB" id="A0A2I4BXV7"/>
<comment type="similarity">
    <text evidence="1">Belongs to the TRAFAC class TrmE-Era-EngA-EngB-Septin-like GTPase superfamily. AIG1/Toc34/Toc159-like paraseptin GTPase family. IAN subfamily.</text>
</comment>
<feature type="domain" description="AIG1-type G" evidence="5">
    <location>
        <begin position="373"/>
        <end position="568"/>
    </location>
</feature>
<dbReference type="RefSeq" id="XP_013872539.1">
    <property type="nucleotide sequence ID" value="XM_014017085.1"/>
</dbReference>
<dbReference type="PROSITE" id="PS51720">
    <property type="entry name" value="G_AIG1"/>
    <property type="match status" value="1"/>
</dbReference>
<evidence type="ECO:0000256" key="2">
    <source>
        <dbReference type="ARBA" id="ARBA00022741"/>
    </source>
</evidence>
<feature type="compositionally biased region" description="Basic and acidic residues" evidence="4">
    <location>
        <begin position="561"/>
        <end position="575"/>
    </location>
</feature>
<organism evidence="6 7">
    <name type="scientific">Austrofundulus limnaeus</name>
    <name type="common">Annual killifish</name>
    <dbReference type="NCBI Taxonomy" id="52670"/>
    <lineage>
        <taxon>Eukaryota</taxon>
        <taxon>Metazoa</taxon>
        <taxon>Chordata</taxon>
        <taxon>Craniata</taxon>
        <taxon>Vertebrata</taxon>
        <taxon>Euteleostomi</taxon>
        <taxon>Actinopterygii</taxon>
        <taxon>Neopterygii</taxon>
        <taxon>Teleostei</taxon>
        <taxon>Neoteleostei</taxon>
        <taxon>Acanthomorphata</taxon>
        <taxon>Ovalentaria</taxon>
        <taxon>Atherinomorphae</taxon>
        <taxon>Cyprinodontiformes</taxon>
        <taxon>Rivulidae</taxon>
        <taxon>Austrofundulus</taxon>
    </lineage>
</organism>
<accession>A0A2I4BXV7</accession>